<keyword evidence="1" id="KW-0472">Membrane</keyword>
<reference evidence="3" key="1">
    <citation type="journal article" date="2019" name="Int. J. Syst. Evol. Microbiol.">
        <title>The Global Catalogue of Microorganisms (GCM) 10K type strain sequencing project: providing services to taxonomists for standard genome sequencing and annotation.</title>
        <authorList>
            <consortium name="The Broad Institute Genomics Platform"/>
            <consortium name="The Broad Institute Genome Sequencing Center for Infectious Disease"/>
            <person name="Wu L."/>
            <person name="Ma J."/>
        </authorList>
    </citation>
    <scope>NUCLEOTIDE SEQUENCE [LARGE SCALE GENOMIC DNA]</scope>
    <source>
        <strain evidence="3">CGMCC 4.7645</strain>
    </source>
</reference>
<proteinExistence type="predicted"/>
<dbReference type="RefSeq" id="WP_378268944.1">
    <property type="nucleotide sequence ID" value="NZ_JBHUKR010000020.1"/>
</dbReference>
<evidence type="ECO:0000256" key="1">
    <source>
        <dbReference type="SAM" id="Phobius"/>
    </source>
</evidence>
<organism evidence="2 3">
    <name type="scientific">Amycolatopsis pigmentata</name>
    <dbReference type="NCBI Taxonomy" id="450801"/>
    <lineage>
        <taxon>Bacteria</taxon>
        <taxon>Bacillati</taxon>
        <taxon>Actinomycetota</taxon>
        <taxon>Actinomycetes</taxon>
        <taxon>Pseudonocardiales</taxon>
        <taxon>Pseudonocardiaceae</taxon>
        <taxon>Amycolatopsis</taxon>
    </lineage>
</organism>
<feature type="transmembrane region" description="Helical" evidence="1">
    <location>
        <begin position="65"/>
        <end position="85"/>
    </location>
</feature>
<dbReference type="Proteomes" id="UP001597417">
    <property type="component" value="Unassembled WGS sequence"/>
</dbReference>
<accession>A0ABW5G1D3</accession>
<keyword evidence="3" id="KW-1185">Reference proteome</keyword>
<feature type="transmembrane region" description="Helical" evidence="1">
    <location>
        <begin position="97"/>
        <end position="124"/>
    </location>
</feature>
<sequence length="187" mass="19701">MTIPIAGRGVARAPGISLVLCYVLLAANQVVADLVVKSFPGPGFPLYSVVIFPRWRLSPQPGNEWNFWALDLRAVLFVALMVFGLRRLARSSPGGGAFAALVGTTVLAASVAAVSGALLATVVAGQPNGRNDWDYLGSDAFENLVMTPLIQATLFGLVFGIALGAVAAHAYRNPGTDRPENEPPSLW</sequence>
<keyword evidence="1" id="KW-1133">Transmembrane helix</keyword>
<keyword evidence="1" id="KW-0812">Transmembrane</keyword>
<dbReference type="EMBL" id="JBHUKR010000020">
    <property type="protein sequence ID" value="MFD2420740.1"/>
    <property type="molecule type" value="Genomic_DNA"/>
</dbReference>
<evidence type="ECO:0000313" key="3">
    <source>
        <dbReference type="Proteomes" id="UP001597417"/>
    </source>
</evidence>
<gene>
    <name evidence="2" type="ORF">ACFSXZ_30865</name>
</gene>
<evidence type="ECO:0008006" key="4">
    <source>
        <dbReference type="Google" id="ProtNLM"/>
    </source>
</evidence>
<evidence type="ECO:0000313" key="2">
    <source>
        <dbReference type="EMBL" id="MFD2420740.1"/>
    </source>
</evidence>
<protein>
    <recommendedName>
        <fullName evidence="4">Integral membrane protein</fullName>
    </recommendedName>
</protein>
<name>A0ABW5G1D3_9PSEU</name>
<feature type="transmembrane region" description="Helical" evidence="1">
    <location>
        <begin position="144"/>
        <end position="168"/>
    </location>
</feature>
<comment type="caution">
    <text evidence="2">The sequence shown here is derived from an EMBL/GenBank/DDBJ whole genome shotgun (WGS) entry which is preliminary data.</text>
</comment>